<feature type="non-terminal residue" evidence="1">
    <location>
        <position position="1"/>
    </location>
</feature>
<organism evidence="1">
    <name type="scientific">Sesamum radiatum</name>
    <name type="common">Black benniseed</name>
    <dbReference type="NCBI Taxonomy" id="300843"/>
    <lineage>
        <taxon>Eukaryota</taxon>
        <taxon>Viridiplantae</taxon>
        <taxon>Streptophyta</taxon>
        <taxon>Embryophyta</taxon>
        <taxon>Tracheophyta</taxon>
        <taxon>Spermatophyta</taxon>
        <taxon>Magnoliopsida</taxon>
        <taxon>eudicotyledons</taxon>
        <taxon>Gunneridae</taxon>
        <taxon>Pentapetalae</taxon>
        <taxon>asterids</taxon>
        <taxon>lamiids</taxon>
        <taxon>Lamiales</taxon>
        <taxon>Pedaliaceae</taxon>
        <taxon>Sesamum</taxon>
    </lineage>
</organism>
<name>A0AAW2LLL1_SESRA</name>
<dbReference type="PANTHER" id="PTHR11439">
    <property type="entry name" value="GAG-POL-RELATED RETROTRANSPOSON"/>
    <property type="match status" value="1"/>
</dbReference>
<dbReference type="EMBL" id="JACGWJ010000024">
    <property type="protein sequence ID" value="KAL0319558.1"/>
    <property type="molecule type" value="Genomic_DNA"/>
</dbReference>
<protein>
    <submittedName>
        <fullName evidence="1">Secreted RxLR effector protein</fullName>
    </submittedName>
</protein>
<reference evidence="1" key="1">
    <citation type="submission" date="2020-06" db="EMBL/GenBank/DDBJ databases">
        <authorList>
            <person name="Li T."/>
            <person name="Hu X."/>
            <person name="Zhang T."/>
            <person name="Song X."/>
            <person name="Zhang H."/>
            <person name="Dai N."/>
            <person name="Sheng W."/>
            <person name="Hou X."/>
            <person name="Wei L."/>
        </authorList>
    </citation>
    <scope>NUCLEOTIDE SEQUENCE</scope>
    <source>
        <strain evidence="1">G02</strain>
        <tissue evidence="1">Leaf</tissue>
    </source>
</reference>
<dbReference type="PANTHER" id="PTHR11439:SF517">
    <property type="entry name" value="CYSTEINE-RICH RLK (RECEPTOR-LIKE PROTEIN KINASE) 8"/>
    <property type="match status" value="1"/>
</dbReference>
<proteinExistence type="predicted"/>
<reference evidence="1" key="2">
    <citation type="journal article" date="2024" name="Plant">
        <title>Genomic evolution and insights into agronomic trait innovations of Sesamum species.</title>
        <authorList>
            <person name="Miao H."/>
            <person name="Wang L."/>
            <person name="Qu L."/>
            <person name="Liu H."/>
            <person name="Sun Y."/>
            <person name="Le M."/>
            <person name="Wang Q."/>
            <person name="Wei S."/>
            <person name="Zheng Y."/>
            <person name="Lin W."/>
            <person name="Duan Y."/>
            <person name="Cao H."/>
            <person name="Xiong S."/>
            <person name="Wang X."/>
            <person name="Wei L."/>
            <person name="Li C."/>
            <person name="Ma Q."/>
            <person name="Ju M."/>
            <person name="Zhao R."/>
            <person name="Li G."/>
            <person name="Mu C."/>
            <person name="Tian Q."/>
            <person name="Mei H."/>
            <person name="Zhang T."/>
            <person name="Gao T."/>
            <person name="Zhang H."/>
        </authorList>
    </citation>
    <scope>NUCLEOTIDE SEQUENCE</scope>
    <source>
        <strain evidence="1">G02</strain>
    </source>
</reference>
<comment type="caution">
    <text evidence="1">The sequence shown here is derived from an EMBL/GenBank/DDBJ whole genome shotgun (WGS) entry which is preliminary data.</text>
</comment>
<gene>
    <name evidence="1" type="ORF">Sradi_5217300</name>
</gene>
<accession>A0AAW2LLL1</accession>
<feature type="non-terminal residue" evidence="1">
    <location>
        <position position="81"/>
    </location>
</feature>
<evidence type="ECO:0000313" key="1">
    <source>
        <dbReference type="EMBL" id="KAL0319558.1"/>
    </source>
</evidence>
<dbReference type="AlphaFoldDB" id="A0AAW2LLL1"/>
<sequence>GVISRLTKAPTSSHMKATKRIFHYLRGMLDFGIFYSRSNDFTLKGFCDSDFAGYIDNRKSTIGFVFSWVIVLSYGVQRSNL</sequence>